<feature type="domain" description="Cyclic nucleotide-binding" evidence="10">
    <location>
        <begin position="241"/>
        <end position="361"/>
    </location>
</feature>
<feature type="region of interest" description="Disordered" evidence="9">
    <location>
        <begin position="50"/>
        <end position="78"/>
    </location>
</feature>
<evidence type="ECO:0000259" key="10">
    <source>
        <dbReference type="PROSITE" id="PS50042"/>
    </source>
</evidence>
<feature type="compositionally biased region" description="Low complexity" evidence="9">
    <location>
        <begin position="67"/>
        <end position="78"/>
    </location>
</feature>
<dbReference type="GO" id="GO:0033554">
    <property type="term" value="P:cellular response to stress"/>
    <property type="evidence" value="ECO:0007669"/>
    <property type="project" value="UniProtKB-ARBA"/>
</dbReference>
<evidence type="ECO:0000313" key="11">
    <source>
        <dbReference type="EMBL" id="EDQ84849.1"/>
    </source>
</evidence>
<keyword evidence="4 8" id="KW-0116">cAMP-binding</keyword>
<dbReference type="SMART" id="SM00100">
    <property type="entry name" value="cNMP"/>
    <property type="match status" value="2"/>
</dbReference>
<dbReference type="GO" id="GO:0007189">
    <property type="term" value="P:adenylate cyclase-activating G protein-coupled receptor signaling pathway"/>
    <property type="evidence" value="ECO:0000318"/>
    <property type="project" value="GO_Central"/>
</dbReference>
<evidence type="ECO:0000256" key="2">
    <source>
        <dbReference type="ARBA" id="ARBA00020355"/>
    </source>
</evidence>
<dbReference type="GO" id="GO:0004862">
    <property type="term" value="F:cAMP-dependent protein kinase inhibitor activity"/>
    <property type="evidence" value="ECO:0000318"/>
    <property type="project" value="GO_Central"/>
</dbReference>
<dbReference type="InParanoid" id="A9VC74"/>
<dbReference type="OMA" id="PHPTIHE"/>
<dbReference type="InterPro" id="IPR000595">
    <property type="entry name" value="cNMP-bd_dom"/>
</dbReference>
<feature type="domain" description="Cyclic nucleotide-binding" evidence="10">
    <location>
        <begin position="117"/>
        <end position="238"/>
    </location>
</feature>
<dbReference type="CDD" id="cd00038">
    <property type="entry name" value="CAP_ED"/>
    <property type="match status" value="2"/>
</dbReference>
<dbReference type="EMBL" id="CH991580">
    <property type="protein sequence ID" value="EDQ84849.1"/>
    <property type="molecule type" value="Genomic_DNA"/>
</dbReference>
<feature type="compositionally biased region" description="Acidic residues" evidence="9">
    <location>
        <begin position="55"/>
        <end position="66"/>
    </location>
</feature>
<dbReference type="CDD" id="cd12097">
    <property type="entry name" value="DD_RI_PKA"/>
    <property type="match status" value="1"/>
</dbReference>
<dbReference type="GO" id="GO:0005952">
    <property type="term" value="C:cAMP-dependent protein kinase complex"/>
    <property type="evidence" value="ECO:0000318"/>
    <property type="project" value="GO_Central"/>
</dbReference>
<evidence type="ECO:0000256" key="6">
    <source>
        <dbReference type="ARBA" id="ARBA00022741"/>
    </source>
</evidence>
<dbReference type="AlphaFoldDB" id="A9VC74"/>
<dbReference type="GO" id="GO:0005829">
    <property type="term" value="C:cytosol"/>
    <property type="evidence" value="ECO:0000318"/>
    <property type="project" value="GO_Central"/>
</dbReference>
<dbReference type="Gene3D" id="2.60.120.10">
    <property type="entry name" value="Jelly Rolls"/>
    <property type="match status" value="2"/>
</dbReference>
<dbReference type="SUPFAM" id="SSF47391">
    <property type="entry name" value="Dimerization-anchoring domain of cAMP-dependent PK regulatory subunit"/>
    <property type="match status" value="1"/>
</dbReference>
<dbReference type="PANTHER" id="PTHR11635">
    <property type="entry name" value="CAMP-DEPENDENT PROTEIN KINASE REGULATORY CHAIN"/>
    <property type="match status" value="1"/>
</dbReference>
<dbReference type="InterPro" id="IPR018490">
    <property type="entry name" value="cNMP-bd_dom_sf"/>
</dbReference>
<dbReference type="Gene3D" id="1.20.890.10">
    <property type="entry name" value="cAMP-dependent protein kinase regulatory subunit, dimerization-anchoring domain"/>
    <property type="match status" value="1"/>
</dbReference>
<dbReference type="FunFam" id="2.60.120.10:FF:000039">
    <property type="entry name" value="cAMP-dependent protein kinase regulatory subunit"/>
    <property type="match status" value="1"/>
</dbReference>
<feature type="binding site" evidence="8">
    <location>
        <position position="311"/>
    </location>
    <ligand>
        <name>3',5'-cyclic AMP</name>
        <dbReference type="ChEBI" id="CHEBI:58165"/>
        <label>2</label>
    </ligand>
</feature>
<dbReference type="KEGG" id="mbr:MONBRDRAFT_39101"/>
<keyword evidence="12" id="KW-1185">Reference proteome</keyword>
<feature type="binding site" evidence="8">
    <location>
        <position position="197"/>
    </location>
    <ligand>
        <name>3',5'-cyclic AMP</name>
        <dbReference type="ChEBI" id="CHEBI:58165"/>
        <label>1</label>
    </ligand>
</feature>
<protein>
    <recommendedName>
        <fullName evidence="2">cAMP-dependent protein kinase regulatory subunit</fullName>
    </recommendedName>
</protein>
<proteinExistence type="inferred from homology"/>
<dbReference type="InterPro" id="IPR014710">
    <property type="entry name" value="RmlC-like_jellyroll"/>
</dbReference>
<evidence type="ECO:0000256" key="5">
    <source>
        <dbReference type="ARBA" id="ARBA00022737"/>
    </source>
</evidence>
<accession>A9VC74</accession>
<dbReference type="PRINTS" id="PR00103">
    <property type="entry name" value="CAMPKINASE"/>
</dbReference>
<keyword evidence="3" id="KW-0597">Phosphoprotein</keyword>
<dbReference type="InterPro" id="IPR050503">
    <property type="entry name" value="cAMP-dep_PK_reg_su-like"/>
</dbReference>
<name>A9VC74_MONBE</name>
<dbReference type="PROSITE" id="PS00888">
    <property type="entry name" value="CNMP_BINDING_1"/>
    <property type="match status" value="2"/>
</dbReference>
<evidence type="ECO:0000256" key="8">
    <source>
        <dbReference type="PIRSR" id="PIRSR000548-1"/>
    </source>
</evidence>
<evidence type="ECO:0000256" key="7">
    <source>
        <dbReference type="ARBA" id="ARBA00023149"/>
    </source>
</evidence>
<dbReference type="PIRSF" id="PIRSF000548">
    <property type="entry name" value="PK_regulatory"/>
    <property type="match status" value="1"/>
</dbReference>
<dbReference type="FunCoup" id="A9VC74">
    <property type="interactions" value="655"/>
</dbReference>
<evidence type="ECO:0000256" key="9">
    <source>
        <dbReference type="SAM" id="MobiDB-lite"/>
    </source>
</evidence>
<dbReference type="PANTHER" id="PTHR11635:SF152">
    <property type="entry name" value="CAMP-DEPENDENT PROTEIN KINASE TYPE I REGULATORY SUBUNIT-RELATED"/>
    <property type="match status" value="1"/>
</dbReference>
<feature type="binding site" evidence="8">
    <location>
        <position position="320"/>
    </location>
    <ligand>
        <name>3',5'-cyclic AMP</name>
        <dbReference type="ChEBI" id="CHEBI:58165"/>
        <label>2</label>
    </ligand>
</feature>
<sequence>MAETEAELQAYLKEHNVESLLKDIVVKLCVDKPDDELDFIKNYMIQLQRERGTNVEDDEEEEEEADAGPISRGRSRRAAISASVMTEDDVEDYQRKVIRKDAPTMLRLQKAVSDNVLFQHLDSEELTEVLDAMFLIKKQAGTEIITQGDEGDNFYVVDAGQLEVWKKDDGADESKMVLELTTGGSFGELALIYNQPRAATVKAKTDVQLWALDQDTYRRILMGSTIRKRKMYETFLEKVQILADVDKYERLQVADALEPCTFADETNIVKQGDEGDDFFIIVEGTAVVTQSNDKGESGQVGELGAADYFGEIALLKDNKRHATVTAKGEVKCVKLDRETFERVLGPIEDILRRNMENYQKFTGSA</sequence>
<dbReference type="GO" id="GO:0030552">
    <property type="term" value="F:cAMP binding"/>
    <property type="evidence" value="ECO:0000318"/>
    <property type="project" value="GO_Central"/>
</dbReference>
<dbReference type="eggNOG" id="KOG1113">
    <property type="taxonomic scope" value="Eukaryota"/>
</dbReference>
<dbReference type="STRING" id="81824.A9VC74"/>
<evidence type="ECO:0000313" key="12">
    <source>
        <dbReference type="Proteomes" id="UP000001357"/>
    </source>
</evidence>
<keyword evidence="7 8" id="KW-0114">cAMP</keyword>
<gene>
    <name evidence="11" type="ORF">MONBRDRAFT_39101</name>
</gene>
<dbReference type="PROSITE" id="PS50042">
    <property type="entry name" value="CNMP_BINDING_3"/>
    <property type="match status" value="2"/>
</dbReference>
<comment type="similarity">
    <text evidence="1">Belongs to the cAMP-dependent kinase regulatory chain family.</text>
</comment>
<dbReference type="RefSeq" id="XP_001750350.1">
    <property type="nucleotide sequence ID" value="XM_001750298.1"/>
</dbReference>
<feature type="binding site" evidence="8">
    <location>
        <position position="188"/>
    </location>
    <ligand>
        <name>3',5'-cyclic AMP</name>
        <dbReference type="ChEBI" id="CHEBI:58165"/>
        <label>1</label>
    </ligand>
</feature>
<dbReference type="GeneID" id="5895573"/>
<evidence type="ECO:0000256" key="1">
    <source>
        <dbReference type="ARBA" id="ARBA00005753"/>
    </source>
</evidence>
<dbReference type="InterPro" id="IPR018488">
    <property type="entry name" value="cNMP-bd_CS"/>
</dbReference>
<dbReference type="GO" id="GO:0034236">
    <property type="term" value="F:protein kinase A catalytic subunit binding"/>
    <property type="evidence" value="ECO:0000318"/>
    <property type="project" value="GO_Central"/>
</dbReference>
<evidence type="ECO:0000256" key="3">
    <source>
        <dbReference type="ARBA" id="ARBA00022553"/>
    </source>
</evidence>
<dbReference type="SUPFAM" id="SSF51206">
    <property type="entry name" value="cAMP-binding domain-like"/>
    <property type="match status" value="2"/>
</dbReference>
<keyword evidence="6 8" id="KW-0547">Nucleotide-binding</keyword>
<evidence type="ECO:0000256" key="4">
    <source>
        <dbReference type="ARBA" id="ARBA00022566"/>
    </source>
</evidence>
<dbReference type="InterPro" id="IPR012198">
    <property type="entry name" value="cAMP_dep_PK_reg_su"/>
</dbReference>
<keyword evidence="5" id="KW-0677">Repeat</keyword>
<reference evidence="11 12" key="1">
    <citation type="journal article" date="2008" name="Nature">
        <title>The genome of the choanoflagellate Monosiga brevicollis and the origin of metazoans.</title>
        <authorList>
            <consortium name="JGI Sequencing"/>
            <person name="King N."/>
            <person name="Westbrook M.J."/>
            <person name="Young S.L."/>
            <person name="Kuo A."/>
            <person name="Abedin M."/>
            <person name="Chapman J."/>
            <person name="Fairclough S."/>
            <person name="Hellsten U."/>
            <person name="Isogai Y."/>
            <person name="Letunic I."/>
            <person name="Marr M."/>
            <person name="Pincus D."/>
            <person name="Putnam N."/>
            <person name="Rokas A."/>
            <person name="Wright K.J."/>
            <person name="Zuzow R."/>
            <person name="Dirks W."/>
            <person name="Good M."/>
            <person name="Goodstein D."/>
            <person name="Lemons D."/>
            <person name="Li W."/>
            <person name="Lyons J.B."/>
            <person name="Morris A."/>
            <person name="Nichols S."/>
            <person name="Richter D.J."/>
            <person name="Salamov A."/>
            <person name="Bork P."/>
            <person name="Lim W.A."/>
            <person name="Manning G."/>
            <person name="Miller W.T."/>
            <person name="McGinnis W."/>
            <person name="Shapiro H."/>
            <person name="Tjian R."/>
            <person name="Grigoriev I.V."/>
            <person name="Rokhsar D."/>
        </authorList>
    </citation>
    <scope>NUCLEOTIDE SEQUENCE [LARGE SCALE GENOMIC DNA]</scope>
    <source>
        <strain evidence="12">MX1 / ATCC 50154</strain>
    </source>
</reference>
<dbReference type="Pfam" id="PF00027">
    <property type="entry name" value="cNMP_binding"/>
    <property type="match status" value="2"/>
</dbReference>
<dbReference type="PROSITE" id="PS00889">
    <property type="entry name" value="CNMP_BINDING_2"/>
    <property type="match status" value="1"/>
</dbReference>
<organism evidence="11 12">
    <name type="scientific">Monosiga brevicollis</name>
    <name type="common">Choanoflagellate</name>
    <dbReference type="NCBI Taxonomy" id="81824"/>
    <lineage>
        <taxon>Eukaryota</taxon>
        <taxon>Choanoflagellata</taxon>
        <taxon>Craspedida</taxon>
        <taxon>Salpingoecidae</taxon>
        <taxon>Monosiga</taxon>
    </lineage>
</organism>
<dbReference type="Proteomes" id="UP000001357">
    <property type="component" value="Unassembled WGS sequence"/>
</dbReference>
<dbReference type="FunFam" id="2.60.120.10:FF:000006">
    <property type="entry name" value="cAMP-dependent protein kinase type I-alpha regulatory subunit"/>
    <property type="match status" value="1"/>
</dbReference>